<evidence type="ECO:0000256" key="3">
    <source>
        <dbReference type="ARBA" id="ARBA00004910"/>
    </source>
</evidence>
<evidence type="ECO:0000259" key="17">
    <source>
        <dbReference type="PROSITE" id="PS51747"/>
    </source>
</evidence>
<feature type="binding site" evidence="15">
    <location>
        <position position="189"/>
    </location>
    <ligand>
        <name>substrate</name>
    </ligand>
</feature>
<feature type="binding site" evidence="15">
    <location>
        <begin position="296"/>
        <end position="302"/>
    </location>
    <ligand>
        <name>NADP(+)</name>
        <dbReference type="ChEBI" id="CHEBI:58349"/>
    </ligand>
</feature>
<organism evidence="18 19">
    <name type="scientific">Luteimonas granuli</name>
    <dbReference type="NCBI Taxonomy" id="1176533"/>
    <lineage>
        <taxon>Bacteria</taxon>
        <taxon>Pseudomonadati</taxon>
        <taxon>Pseudomonadota</taxon>
        <taxon>Gammaproteobacteria</taxon>
        <taxon>Lysobacterales</taxon>
        <taxon>Lysobacteraceae</taxon>
        <taxon>Luteimonas</taxon>
    </lineage>
</organism>
<feature type="binding site" evidence="15">
    <location>
        <position position="212"/>
    </location>
    <ligand>
        <name>substrate</name>
    </ligand>
</feature>
<dbReference type="SUPFAM" id="SSF53597">
    <property type="entry name" value="Dihydrofolate reductase-like"/>
    <property type="match status" value="1"/>
</dbReference>
<dbReference type="GO" id="GO:0008835">
    <property type="term" value="F:diaminohydroxyphosphoribosylaminopyrimidine deaminase activity"/>
    <property type="evidence" value="ECO:0007669"/>
    <property type="project" value="UniProtKB-EC"/>
</dbReference>
<dbReference type="InterPro" id="IPR016193">
    <property type="entry name" value="Cytidine_deaminase-like"/>
</dbReference>
<dbReference type="PROSITE" id="PS00903">
    <property type="entry name" value="CYT_DCMP_DEAMINASES_1"/>
    <property type="match status" value="1"/>
</dbReference>
<evidence type="ECO:0000256" key="10">
    <source>
        <dbReference type="ARBA" id="ARBA00022857"/>
    </source>
</evidence>
<feature type="binding site" evidence="15">
    <location>
        <position position="201"/>
    </location>
    <ligand>
        <name>NADP(+)</name>
        <dbReference type="ChEBI" id="CHEBI:58349"/>
    </ligand>
</feature>
<dbReference type="FunFam" id="3.40.140.10:FF:000025">
    <property type="entry name" value="Riboflavin biosynthesis protein RibD"/>
    <property type="match status" value="1"/>
</dbReference>
<feature type="active site" description="Proton donor" evidence="14">
    <location>
        <position position="57"/>
    </location>
</feature>
<dbReference type="GO" id="GO:0008270">
    <property type="term" value="F:zinc ion binding"/>
    <property type="evidence" value="ECO:0007669"/>
    <property type="project" value="InterPro"/>
</dbReference>
<comment type="catalytic activity">
    <reaction evidence="13">
        <text>5-amino-6-(5-phospho-D-ribitylamino)uracil + NADP(+) = 5-amino-6-(5-phospho-D-ribosylamino)uracil + NADPH + H(+)</text>
        <dbReference type="Rhea" id="RHEA:17845"/>
        <dbReference type="ChEBI" id="CHEBI:15378"/>
        <dbReference type="ChEBI" id="CHEBI:57783"/>
        <dbReference type="ChEBI" id="CHEBI:58349"/>
        <dbReference type="ChEBI" id="CHEBI:58421"/>
        <dbReference type="ChEBI" id="CHEBI:58453"/>
        <dbReference type="EC" id="1.1.1.193"/>
    </reaction>
</comment>
<keyword evidence="19" id="KW-1185">Reference proteome</keyword>
<sequence length="382" mass="40302">MRGYSATDHVMMARALRLAERGAWTTRPNPMVGCVLAHGDEVVGEGWHVRPGGPHAEIIAIEAAGERARGATAYVSLEPCAHTGRTGPCADALVAAGVARVVAAMRDPFPQVDGSGFDRLRAAGIEIVHGLMETQAQALNRGYVSRLVRGRPWLRVKLAMSLDGHTAMESGESKWISGEAARMDVMRWRARSGALLTGSGTVMADDPQLTVRLDGPAEFSPPLRVVLDPGLATVARGRVREGEAPTLYVHAANAKPPRDFASERVAVPADGNALDLAAVLRVLADRGINEVQVEAGATLAGAFLRAGLVDEVLLYVAPVLLGTQARPLFSGLQIQDMTQRMAMRLEESVSVGGDLRLRLYPVCEVAADAGAAAFAGAAGQEA</sequence>
<dbReference type="InterPro" id="IPR024072">
    <property type="entry name" value="DHFR-like_dom_sf"/>
</dbReference>
<evidence type="ECO:0000256" key="12">
    <source>
        <dbReference type="ARBA" id="ARBA00023268"/>
    </source>
</evidence>
<feature type="binding site" evidence="15">
    <location>
        <position position="209"/>
    </location>
    <ligand>
        <name>substrate</name>
    </ligand>
</feature>
<evidence type="ECO:0000256" key="9">
    <source>
        <dbReference type="ARBA" id="ARBA00022833"/>
    </source>
</evidence>
<dbReference type="RefSeq" id="WP_144892523.1">
    <property type="nucleotide sequence ID" value="NZ_CP042218.1"/>
</dbReference>
<dbReference type="KEGG" id="lug:FPZ22_09705"/>
<dbReference type="InterPro" id="IPR011549">
    <property type="entry name" value="RibD_C"/>
</dbReference>
<dbReference type="OrthoDB" id="9800865at2"/>
<dbReference type="InterPro" id="IPR002734">
    <property type="entry name" value="RibDG_C"/>
</dbReference>
<feature type="binding site" evidence="15">
    <location>
        <position position="175"/>
    </location>
    <ligand>
        <name>NADP(+)</name>
        <dbReference type="ChEBI" id="CHEBI:58349"/>
    </ligand>
</feature>
<dbReference type="PIRSF" id="PIRSF006769">
    <property type="entry name" value="RibD"/>
    <property type="match status" value="1"/>
</dbReference>
<keyword evidence="8 13" id="KW-0378">Hydrolase</keyword>
<dbReference type="Gene3D" id="3.40.140.10">
    <property type="entry name" value="Cytidine Deaminase, domain 2"/>
    <property type="match status" value="1"/>
</dbReference>
<comment type="pathway">
    <text evidence="3 13">Cofactor biosynthesis; riboflavin biosynthesis; 5-amino-6-(D-ribitylamino)uracil from GTP: step 3/4.</text>
</comment>
<reference evidence="18 19" key="1">
    <citation type="submission" date="2019-07" db="EMBL/GenBank/DDBJ databases">
        <title>Full genome sequence of Luteimonas sp. Gr-4.</title>
        <authorList>
            <person name="Im W.-T."/>
        </authorList>
    </citation>
    <scope>NUCLEOTIDE SEQUENCE [LARGE SCALE GENOMIC DNA]</scope>
    <source>
        <strain evidence="18 19">Gr-4</strain>
    </source>
</reference>
<dbReference type="EMBL" id="CP042218">
    <property type="protein sequence ID" value="QDW67125.1"/>
    <property type="molecule type" value="Genomic_DNA"/>
</dbReference>
<dbReference type="UniPathway" id="UPA00275">
    <property type="reaction ID" value="UER00401"/>
</dbReference>
<name>A0A518N5C8_9GAMM</name>
<evidence type="ECO:0000256" key="5">
    <source>
        <dbReference type="ARBA" id="ARBA00007417"/>
    </source>
</evidence>
<dbReference type="PANTHER" id="PTHR38011">
    <property type="entry name" value="DIHYDROFOLATE REDUCTASE FAMILY PROTEIN (AFU_ORTHOLOGUE AFUA_8G06820)"/>
    <property type="match status" value="1"/>
</dbReference>
<evidence type="ECO:0000256" key="2">
    <source>
        <dbReference type="ARBA" id="ARBA00004882"/>
    </source>
</evidence>
<evidence type="ECO:0000256" key="11">
    <source>
        <dbReference type="ARBA" id="ARBA00023002"/>
    </source>
</evidence>
<feature type="binding site" evidence="16">
    <location>
        <position position="55"/>
    </location>
    <ligand>
        <name>Zn(2+)</name>
        <dbReference type="ChEBI" id="CHEBI:29105"/>
        <note>catalytic</note>
    </ligand>
</feature>
<dbReference type="CDD" id="cd01284">
    <property type="entry name" value="Riboflavin_deaminase-reductase"/>
    <property type="match status" value="1"/>
</dbReference>
<dbReference type="NCBIfam" id="TIGR00326">
    <property type="entry name" value="eubact_ribD"/>
    <property type="match status" value="1"/>
</dbReference>
<evidence type="ECO:0000256" key="15">
    <source>
        <dbReference type="PIRSR" id="PIRSR006769-2"/>
    </source>
</evidence>
<evidence type="ECO:0000256" key="14">
    <source>
        <dbReference type="PIRSR" id="PIRSR006769-1"/>
    </source>
</evidence>
<feature type="binding site" evidence="15">
    <location>
        <position position="173"/>
    </location>
    <ligand>
        <name>substrate</name>
    </ligand>
</feature>
<keyword evidence="9 13" id="KW-0862">Zinc</keyword>
<keyword evidence="7 13" id="KW-0479">Metal-binding</keyword>
<feature type="binding site" evidence="15">
    <location>
        <position position="205"/>
    </location>
    <ligand>
        <name>NADP(+)</name>
        <dbReference type="ChEBI" id="CHEBI:58349"/>
    </ligand>
</feature>
<accession>A0A518N5C8</accession>
<evidence type="ECO:0000256" key="16">
    <source>
        <dbReference type="PIRSR" id="PIRSR006769-3"/>
    </source>
</evidence>
<comment type="similarity">
    <text evidence="5 13">In the C-terminal section; belongs to the HTP reductase family.</text>
</comment>
<dbReference type="GO" id="GO:0050661">
    <property type="term" value="F:NADP binding"/>
    <property type="evidence" value="ECO:0007669"/>
    <property type="project" value="InterPro"/>
</dbReference>
<evidence type="ECO:0000256" key="4">
    <source>
        <dbReference type="ARBA" id="ARBA00005259"/>
    </source>
</evidence>
<dbReference type="InterPro" id="IPR004794">
    <property type="entry name" value="Eubact_RibD"/>
</dbReference>
<dbReference type="EC" id="3.5.4.26" evidence="13"/>
<dbReference type="Proteomes" id="UP000316584">
    <property type="component" value="Chromosome"/>
</dbReference>
<evidence type="ECO:0000313" key="18">
    <source>
        <dbReference type="EMBL" id="QDW67125.1"/>
    </source>
</evidence>
<evidence type="ECO:0000256" key="8">
    <source>
        <dbReference type="ARBA" id="ARBA00022801"/>
    </source>
</evidence>
<keyword evidence="10 13" id="KW-0521">NADP</keyword>
<feature type="binding site" evidence="15">
    <location>
        <position position="294"/>
    </location>
    <ligand>
        <name>substrate</name>
    </ligand>
</feature>
<gene>
    <name evidence="18" type="primary">ribD</name>
    <name evidence="18" type="ORF">FPZ22_09705</name>
</gene>
<dbReference type="PANTHER" id="PTHR38011:SF7">
    <property type="entry name" value="2,5-DIAMINO-6-RIBOSYLAMINO-4(3H)-PYRIMIDINONE 5'-PHOSPHATE REDUCTASE"/>
    <property type="match status" value="1"/>
</dbReference>
<dbReference type="InterPro" id="IPR016192">
    <property type="entry name" value="APOBEC/CMP_deaminase_Zn-bd"/>
</dbReference>
<dbReference type="GO" id="GO:0009231">
    <property type="term" value="P:riboflavin biosynthetic process"/>
    <property type="evidence" value="ECO:0007669"/>
    <property type="project" value="UniProtKB-UniPathway"/>
</dbReference>
<feature type="binding site" evidence="16">
    <location>
        <position position="89"/>
    </location>
    <ligand>
        <name>Zn(2+)</name>
        <dbReference type="ChEBI" id="CHEBI:29105"/>
        <note>catalytic</note>
    </ligand>
</feature>
<keyword evidence="6 13" id="KW-0686">Riboflavin biosynthesis</keyword>
<evidence type="ECO:0000256" key="1">
    <source>
        <dbReference type="ARBA" id="ARBA00002151"/>
    </source>
</evidence>
<protein>
    <recommendedName>
        <fullName evidence="13">Riboflavin biosynthesis protein RibD</fullName>
    </recommendedName>
    <domain>
        <recommendedName>
            <fullName evidence="13">Diaminohydroxyphosphoribosylaminopyrimidine deaminase</fullName>
            <shortName evidence="13">DRAP deaminase</shortName>
            <ecNumber evidence="13">3.5.4.26</ecNumber>
        </recommendedName>
        <alternativeName>
            <fullName evidence="13">Riboflavin-specific deaminase</fullName>
        </alternativeName>
    </domain>
    <domain>
        <recommendedName>
            <fullName evidence="13">5-amino-6-(5-phosphoribosylamino)uracil reductase</fullName>
            <ecNumber evidence="13">1.1.1.193</ecNumber>
        </recommendedName>
        <alternativeName>
            <fullName evidence="13">HTP reductase</fullName>
        </alternativeName>
    </domain>
</protein>
<comment type="pathway">
    <text evidence="2 13">Cofactor biosynthesis; riboflavin biosynthesis; 5-amino-6-(D-ribitylamino)uracil from GTP: step 2/4.</text>
</comment>
<dbReference type="InterPro" id="IPR050765">
    <property type="entry name" value="Riboflavin_Biosynth_HTPR"/>
</dbReference>
<evidence type="ECO:0000256" key="7">
    <source>
        <dbReference type="ARBA" id="ARBA00022723"/>
    </source>
</evidence>
<comment type="cofactor">
    <cofactor evidence="13 16">
        <name>Zn(2+)</name>
        <dbReference type="ChEBI" id="CHEBI:29105"/>
    </cofactor>
    <text evidence="13 16">Binds 1 zinc ion.</text>
</comment>
<dbReference type="PROSITE" id="PS51747">
    <property type="entry name" value="CYT_DCMP_DEAMINASES_2"/>
    <property type="match status" value="1"/>
</dbReference>
<feature type="domain" description="CMP/dCMP-type deaminase" evidence="17">
    <location>
        <begin position="6"/>
        <end position="128"/>
    </location>
</feature>
<comment type="catalytic activity">
    <reaction evidence="13">
        <text>2,5-diamino-6-hydroxy-4-(5-phosphoribosylamino)-pyrimidine + H2O + H(+) = 5-amino-6-(5-phospho-D-ribosylamino)uracil + NH4(+)</text>
        <dbReference type="Rhea" id="RHEA:21868"/>
        <dbReference type="ChEBI" id="CHEBI:15377"/>
        <dbReference type="ChEBI" id="CHEBI:15378"/>
        <dbReference type="ChEBI" id="CHEBI:28938"/>
        <dbReference type="ChEBI" id="CHEBI:58453"/>
        <dbReference type="ChEBI" id="CHEBI:58614"/>
        <dbReference type="EC" id="3.5.4.26"/>
    </reaction>
</comment>
<comment type="function">
    <text evidence="1 13">Converts 2,5-diamino-6-(ribosylamino)-4(3h)-pyrimidinone 5'-phosphate into 5-amino-6-(ribosylamino)-2,4(1h,3h)-pyrimidinedione 5'-phosphate.</text>
</comment>
<dbReference type="EC" id="1.1.1.193" evidence="13"/>
<evidence type="ECO:0000256" key="13">
    <source>
        <dbReference type="PIRNR" id="PIRNR006769"/>
    </source>
</evidence>
<feature type="binding site" evidence="16">
    <location>
        <position position="80"/>
    </location>
    <ligand>
        <name>Zn(2+)</name>
        <dbReference type="ChEBI" id="CHEBI:29105"/>
        <note>catalytic</note>
    </ligand>
</feature>
<evidence type="ECO:0000256" key="6">
    <source>
        <dbReference type="ARBA" id="ARBA00022619"/>
    </source>
</evidence>
<keyword evidence="11 13" id="KW-0560">Oxidoreductase</keyword>
<feature type="binding site" evidence="15">
    <location>
        <position position="159"/>
    </location>
    <ligand>
        <name>NADP(+)</name>
        <dbReference type="ChEBI" id="CHEBI:58349"/>
    </ligand>
</feature>
<dbReference type="Pfam" id="PF00383">
    <property type="entry name" value="dCMP_cyt_deam_1"/>
    <property type="match status" value="1"/>
</dbReference>
<dbReference type="GO" id="GO:0008703">
    <property type="term" value="F:5-amino-6-(5-phosphoribosylamino)uracil reductase activity"/>
    <property type="evidence" value="ECO:0007669"/>
    <property type="project" value="UniProtKB-EC"/>
</dbReference>
<dbReference type="AlphaFoldDB" id="A0A518N5C8"/>
<dbReference type="SUPFAM" id="SSF53927">
    <property type="entry name" value="Cytidine deaminase-like"/>
    <property type="match status" value="1"/>
</dbReference>
<keyword evidence="12" id="KW-0511">Multifunctional enzyme</keyword>
<dbReference type="Pfam" id="PF01872">
    <property type="entry name" value="RibD_C"/>
    <property type="match status" value="1"/>
</dbReference>
<comment type="similarity">
    <text evidence="4 13">In the N-terminal section; belongs to the cytidine and deoxycytidylate deaminase family.</text>
</comment>
<dbReference type="NCBIfam" id="TIGR00227">
    <property type="entry name" value="ribD_Cterm"/>
    <property type="match status" value="1"/>
</dbReference>
<proteinExistence type="inferred from homology"/>
<evidence type="ECO:0000313" key="19">
    <source>
        <dbReference type="Proteomes" id="UP000316584"/>
    </source>
</evidence>
<dbReference type="InterPro" id="IPR002125">
    <property type="entry name" value="CMP_dCMP_dom"/>
</dbReference>
<dbReference type="Gene3D" id="3.40.430.10">
    <property type="entry name" value="Dihydrofolate Reductase, subunit A"/>
    <property type="match status" value="1"/>
</dbReference>